<evidence type="ECO:0000313" key="3">
    <source>
        <dbReference type="Proteomes" id="UP000683417"/>
    </source>
</evidence>
<dbReference type="EMBL" id="CAJHIT010000001">
    <property type="protein sequence ID" value="CAD6498774.1"/>
    <property type="molecule type" value="Genomic_DNA"/>
</dbReference>
<organism evidence="2 3">
    <name type="scientific">Blumeria graminis f. sp. triticale</name>
    <dbReference type="NCBI Taxonomy" id="1689686"/>
    <lineage>
        <taxon>Eukaryota</taxon>
        <taxon>Fungi</taxon>
        <taxon>Dikarya</taxon>
        <taxon>Ascomycota</taxon>
        <taxon>Pezizomycotina</taxon>
        <taxon>Leotiomycetes</taxon>
        <taxon>Erysiphales</taxon>
        <taxon>Erysiphaceae</taxon>
        <taxon>Blumeria</taxon>
    </lineage>
</organism>
<gene>
    <name evidence="2" type="ORF">BGTH12_LOCUS132</name>
</gene>
<name>A0A9W4GAR6_BLUGR</name>
<dbReference type="Proteomes" id="UP000683417">
    <property type="component" value="Unassembled WGS sequence"/>
</dbReference>
<evidence type="ECO:0000313" key="2">
    <source>
        <dbReference type="EMBL" id="CAD6498774.1"/>
    </source>
</evidence>
<keyword evidence="1" id="KW-0732">Signal</keyword>
<comment type="caution">
    <text evidence="2">The sequence shown here is derived from an EMBL/GenBank/DDBJ whole genome shotgun (WGS) entry which is preliminary data.</text>
</comment>
<evidence type="ECO:0000256" key="1">
    <source>
        <dbReference type="SAM" id="SignalP"/>
    </source>
</evidence>
<feature type="signal peptide" evidence="1">
    <location>
        <begin position="1"/>
        <end position="26"/>
    </location>
</feature>
<protein>
    <submittedName>
        <fullName evidence="2">BgTH12-04434</fullName>
    </submittedName>
</protein>
<dbReference type="AlphaFoldDB" id="A0A9W4GAR6"/>
<reference evidence="2" key="1">
    <citation type="submission" date="2020-10" db="EMBL/GenBank/DDBJ databases">
        <authorList>
            <person name="Muller C M."/>
        </authorList>
    </citation>
    <scope>NUCLEOTIDE SEQUENCE</scope>
    <source>
        <strain evidence="2">THUN-12</strain>
    </source>
</reference>
<feature type="chain" id="PRO_5040863445" evidence="1">
    <location>
        <begin position="27"/>
        <end position="153"/>
    </location>
</feature>
<accession>A0A9W4GAR6</accession>
<proteinExistence type="predicted"/>
<sequence>MLYTHLKKTPLLLIFMQIILISMVHGTRKQGKLKEMYVCGNSAYPLRAVENAFVSVTRLFRKGKTNQLIPYTGTTRLPIFKGWTGDYYEAKVKGSILWDFSSTKRKVKGYVVVNKGREGGSLIGVVGISDDGTYSVCEKKNLRSTRSSALKYN</sequence>